<reference evidence="1" key="1">
    <citation type="submission" date="2023-06" db="EMBL/GenBank/DDBJ databases">
        <authorList>
            <consortium name="Lawrence Berkeley National Laboratory"/>
            <person name="Ahrendt S."/>
            <person name="Sahu N."/>
            <person name="Indic B."/>
            <person name="Wong-Bajracharya J."/>
            <person name="Merenyi Z."/>
            <person name="Ke H.-M."/>
            <person name="Monk M."/>
            <person name="Kocsube S."/>
            <person name="Drula E."/>
            <person name="Lipzen A."/>
            <person name="Balint B."/>
            <person name="Henrissat B."/>
            <person name="Andreopoulos B."/>
            <person name="Martin F.M."/>
            <person name="Harder C.B."/>
            <person name="Rigling D."/>
            <person name="Ford K.L."/>
            <person name="Foster G.D."/>
            <person name="Pangilinan J."/>
            <person name="Papanicolaou A."/>
            <person name="Barry K."/>
            <person name="LaButti K."/>
            <person name="Viragh M."/>
            <person name="Koriabine M."/>
            <person name="Yan M."/>
            <person name="Riley R."/>
            <person name="Champramary S."/>
            <person name="Plett K.L."/>
            <person name="Tsai I.J."/>
            <person name="Slot J."/>
            <person name="Sipos G."/>
            <person name="Plett J."/>
            <person name="Nagy L.G."/>
            <person name="Grigoriev I.V."/>
        </authorList>
    </citation>
    <scope>NUCLEOTIDE SEQUENCE</scope>
    <source>
        <strain evidence="1">HWK02</strain>
    </source>
</reference>
<name>A0AA39P6L4_9AGAR</name>
<protein>
    <submittedName>
        <fullName evidence="1">Uncharacterized protein</fullName>
    </submittedName>
</protein>
<evidence type="ECO:0000313" key="2">
    <source>
        <dbReference type="Proteomes" id="UP001175228"/>
    </source>
</evidence>
<dbReference type="Proteomes" id="UP001175228">
    <property type="component" value="Unassembled WGS sequence"/>
</dbReference>
<keyword evidence="2" id="KW-1185">Reference proteome</keyword>
<organism evidence="1 2">
    <name type="scientific">Armillaria luteobubalina</name>
    <dbReference type="NCBI Taxonomy" id="153913"/>
    <lineage>
        <taxon>Eukaryota</taxon>
        <taxon>Fungi</taxon>
        <taxon>Dikarya</taxon>
        <taxon>Basidiomycota</taxon>
        <taxon>Agaricomycotina</taxon>
        <taxon>Agaricomycetes</taxon>
        <taxon>Agaricomycetidae</taxon>
        <taxon>Agaricales</taxon>
        <taxon>Marasmiineae</taxon>
        <taxon>Physalacriaceae</taxon>
        <taxon>Armillaria</taxon>
    </lineage>
</organism>
<accession>A0AA39P6L4</accession>
<evidence type="ECO:0000313" key="1">
    <source>
        <dbReference type="EMBL" id="KAK0478099.1"/>
    </source>
</evidence>
<dbReference type="AlphaFoldDB" id="A0AA39P6L4"/>
<comment type="caution">
    <text evidence="1">The sequence shown here is derived from an EMBL/GenBank/DDBJ whole genome shotgun (WGS) entry which is preliminary data.</text>
</comment>
<sequence length="315" mass="35807">MYEVSKPNAPASIAAPTLDLKMQSRKARVSHLYRLSYWIYIFDPREFPDYQYIIFIYSAHHNVKRFLKKLYTCLLRALLLTLPVSADCEFGGFDFCLYNQNLTLRAMPLAGPPFVISNNRVARRMARLTDYRPSLPFVNRRGGHEHNWRLPVPRHHSTRALPWTTLWQTTSAFFLAQEYKDVAFISSQRGRHTSLGCKEGAKSYEYDLADSGAAWGWSGLIAVGWSIPFTLYSNIGAVSRRAQAVQAVPGQPPLITVLSSKHNSTMTTGGGGKQRVNGHGFSYGFTRMFELISTVEISWSMSCYIISGVYSRRYY</sequence>
<gene>
    <name evidence="1" type="ORF">EDD18DRAFT_1114220</name>
</gene>
<proteinExistence type="predicted"/>
<dbReference type="EMBL" id="JAUEPU010000097">
    <property type="protein sequence ID" value="KAK0478099.1"/>
    <property type="molecule type" value="Genomic_DNA"/>
</dbReference>